<dbReference type="SUPFAM" id="SSF54690">
    <property type="entry name" value="Molybdopterin synthase subunit MoaE"/>
    <property type="match status" value="1"/>
</dbReference>
<dbReference type="Proteomes" id="UP000652307">
    <property type="component" value="Unassembled WGS sequence"/>
</dbReference>
<name>A0A843A9V3_9CREN</name>
<dbReference type="EMBL" id="JADEZV010000001">
    <property type="protein sequence ID" value="MBE9390854.1"/>
    <property type="molecule type" value="Genomic_DNA"/>
</dbReference>
<dbReference type="RefSeq" id="WP_148683444.1">
    <property type="nucleotide sequence ID" value="NZ_JADEZV010000001.1"/>
</dbReference>
<gene>
    <name evidence="1" type="ORF">IOK49_01985</name>
</gene>
<dbReference type="GeneID" id="12449170"/>
<comment type="caution">
    <text evidence="1">The sequence shown here is derived from an EMBL/GenBank/DDBJ whole genome shotgun (WGS) entry which is preliminary data.</text>
</comment>
<dbReference type="InterPro" id="IPR003448">
    <property type="entry name" value="Mopterin_biosynth_MoaE"/>
</dbReference>
<dbReference type="CDD" id="cd00756">
    <property type="entry name" value="MoaE"/>
    <property type="match status" value="1"/>
</dbReference>
<accession>A0A843A9V3</accession>
<organism evidence="1 2">
    <name type="scientific">Fervidicoccus fontis</name>
    <dbReference type="NCBI Taxonomy" id="683846"/>
    <lineage>
        <taxon>Archaea</taxon>
        <taxon>Thermoproteota</taxon>
        <taxon>Thermoprotei</taxon>
        <taxon>Fervidicoccales</taxon>
        <taxon>Fervidicoccaceae</taxon>
        <taxon>Fervidicoccus</taxon>
    </lineage>
</organism>
<dbReference type="PANTHER" id="PTHR23404">
    <property type="entry name" value="MOLYBDOPTERIN SYNTHASE RELATED"/>
    <property type="match status" value="1"/>
</dbReference>
<dbReference type="Gene3D" id="3.90.1170.40">
    <property type="entry name" value="Molybdopterin biosynthesis MoaE subunit"/>
    <property type="match status" value="1"/>
</dbReference>
<sequence length="170" mass="19000">MGESYNPCTDPPPILKAECFQGRTAEHLTFERAFEIIRWISRATSPHGSGGLSIFLGTVKGRAEGHRVERLIYESYEPYASQALDSIAKSFSSDKEVLSLIIVQSIGELRPGDPTILVASSATSRKKAFDSAKEALERAKFEPPVFKLEVREDGEYWISGDGKRYRRESK</sequence>
<evidence type="ECO:0000313" key="1">
    <source>
        <dbReference type="EMBL" id="MBE9390854.1"/>
    </source>
</evidence>
<dbReference type="GO" id="GO:0006777">
    <property type="term" value="P:Mo-molybdopterin cofactor biosynthetic process"/>
    <property type="evidence" value="ECO:0007669"/>
    <property type="project" value="InterPro"/>
</dbReference>
<proteinExistence type="predicted"/>
<dbReference type="InterPro" id="IPR036563">
    <property type="entry name" value="MoaE_sf"/>
</dbReference>
<dbReference type="Pfam" id="PF02391">
    <property type="entry name" value="MoaE"/>
    <property type="match status" value="1"/>
</dbReference>
<reference evidence="1" key="1">
    <citation type="submission" date="2020-10" db="EMBL/GenBank/DDBJ databases">
        <title>Fervidococcus fontis strain 3639Fd - the first crenarchaeon capable of growth on lipids.</title>
        <authorList>
            <person name="Kochetkova T.V."/>
            <person name="Elcheninov A.G."/>
            <person name="Toschakov S.V."/>
            <person name="Kublanov I.V."/>
        </authorList>
    </citation>
    <scope>NUCLEOTIDE SEQUENCE</scope>
    <source>
        <strain evidence="1">3639Fd</strain>
    </source>
</reference>
<evidence type="ECO:0000313" key="2">
    <source>
        <dbReference type="Proteomes" id="UP000652307"/>
    </source>
</evidence>
<dbReference type="AlphaFoldDB" id="A0A843A9V3"/>
<protein>
    <submittedName>
        <fullName evidence="1">Molybdenum cofactor biosynthesis protein MoaE</fullName>
    </submittedName>
</protein>